<sequence>MHKLTTKFIPISRFLHQSPSRQFTEAEATDLRSALTETTRCGGESTANKIGNGVVKPSIAILSNPSHDFLARETAHHHHHPLLSSELASAHITPSDVDCIENTVDLHHTIIGLRGQAQPQQGTEVDVLGAVKLGAAMP</sequence>
<dbReference type="AlphaFoldDB" id="A0AAV9BPY0"/>
<gene>
    <name evidence="1" type="ORF">QJS04_geneDACA023288</name>
</gene>
<evidence type="ECO:0000313" key="1">
    <source>
        <dbReference type="EMBL" id="KAK1278361.1"/>
    </source>
</evidence>
<comment type="caution">
    <text evidence="1">The sequence shown here is derived from an EMBL/GenBank/DDBJ whole genome shotgun (WGS) entry which is preliminary data.</text>
</comment>
<dbReference type="Proteomes" id="UP001179952">
    <property type="component" value="Unassembled WGS sequence"/>
</dbReference>
<reference evidence="1" key="1">
    <citation type="journal article" date="2023" name="Nat. Commun.">
        <title>Diploid and tetraploid genomes of Acorus and the evolution of monocots.</title>
        <authorList>
            <person name="Ma L."/>
            <person name="Liu K.W."/>
            <person name="Li Z."/>
            <person name="Hsiao Y.Y."/>
            <person name="Qi Y."/>
            <person name="Fu T."/>
            <person name="Tang G.D."/>
            <person name="Zhang D."/>
            <person name="Sun W.H."/>
            <person name="Liu D.K."/>
            <person name="Li Y."/>
            <person name="Chen G.Z."/>
            <person name="Liu X.D."/>
            <person name="Liao X.Y."/>
            <person name="Jiang Y.T."/>
            <person name="Yu X."/>
            <person name="Hao Y."/>
            <person name="Huang J."/>
            <person name="Zhao X.W."/>
            <person name="Ke S."/>
            <person name="Chen Y.Y."/>
            <person name="Wu W.L."/>
            <person name="Hsu J.L."/>
            <person name="Lin Y.F."/>
            <person name="Huang M.D."/>
            <person name="Li C.Y."/>
            <person name="Huang L."/>
            <person name="Wang Z.W."/>
            <person name="Zhao X."/>
            <person name="Zhong W.Y."/>
            <person name="Peng D.H."/>
            <person name="Ahmad S."/>
            <person name="Lan S."/>
            <person name="Zhang J.S."/>
            <person name="Tsai W.C."/>
            <person name="Van de Peer Y."/>
            <person name="Liu Z.J."/>
        </authorList>
    </citation>
    <scope>NUCLEOTIDE SEQUENCE</scope>
    <source>
        <strain evidence="1">SCP</strain>
    </source>
</reference>
<dbReference type="EMBL" id="JAUJYN010000002">
    <property type="protein sequence ID" value="KAK1278361.1"/>
    <property type="molecule type" value="Genomic_DNA"/>
</dbReference>
<name>A0AAV9BPY0_ACOGR</name>
<accession>A0AAV9BPY0</accession>
<reference evidence="1" key="2">
    <citation type="submission" date="2023-06" db="EMBL/GenBank/DDBJ databases">
        <authorList>
            <person name="Ma L."/>
            <person name="Liu K.-W."/>
            <person name="Li Z."/>
            <person name="Hsiao Y.-Y."/>
            <person name="Qi Y."/>
            <person name="Fu T."/>
            <person name="Tang G."/>
            <person name="Zhang D."/>
            <person name="Sun W.-H."/>
            <person name="Liu D.-K."/>
            <person name="Li Y."/>
            <person name="Chen G.-Z."/>
            <person name="Liu X.-D."/>
            <person name="Liao X.-Y."/>
            <person name="Jiang Y.-T."/>
            <person name="Yu X."/>
            <person name="Hao Y."/>
            <person name="Huang J."/>
            <person name="Zhao X.-W."/>
            <person name="Ke S."/>
            <person name="Chen Y.-Y."/>
            <person name="Wu W.-L."/>
            <person name="Hsu J.-L."/>
            <person name="Lin Y.-F."/>
            <person name="Huang M.-D."/>
            <person name="Li C.-Y."/>
            <person name="Huang L."/>
            <person name="Wang Z.-W."/>
            <person name="Zhao X."/>
            <person name="Zhong W.-Y."/>
            <person name="Peng D.-H."/>
            <person name="Ahmad S."/>
            <person name="Lan S."/>
            <person name="Zhang J.-S."/>
            <person name="Tsai W.-C."/>
            <person name="Van De Peer Y."/>
            <person name="Liu Z.-J."/>
        </authorList>
    </citation>
    <scope>NUCLEOTIDE SEQUENCE</scope>
    <source>
        <strain evidence="1">SCP</strain>
        <tissue evidence="1">Leaves</tissue>
    </source>
</reference>
<keyword evidence="2" id="KW-1185">Reference proteome</keyword>
<evidence type="ECO:0000313" key="2">
    <source>
        <dbReference type="Proteomes" id="UP001179952"/>
    </source>
</evidence>
<protein>
    <submittedName>
        <fullName evidence="1">Uncharacterized protein</fullName>
    </submittedName>
</protein>
<organism evidence="1 2">
    <name type="scientific">Acorus gramineus</name>
    <name type="common">Dwarf sweet flag</name>
    <dbReference type="NCBI Taxonomy" id="55184"/>
    <lineage>
        <taxon>Eukaryota</taxon>
        <taxon>Viridiplantae</taxon>
        <taxon>Streptophyta</taxon>
        <taxon>Embryophyta</taxon>
        <taxon>Tracheophyta</taxon>
        <taxon>Spermatophyta</taxon>
        <taxon>Magnoliopsida</taxon>
        <taxon>Liliopsida</taxon>
        <taxon>Acoraceae</taxon>
        <taxon>Acorus</taxon>
    </lineage>
</organism>
<proteinExistence type="predicted"/>